<dbReference type="HOGENOM" id="CLU_2153283_0_0_9"/>
<dbReference type="eggNOG" id="COG0662">
    <property type="taxonomic scope" value="Bacteria"/>
</dbReference>
<dbReference type="EMBL" id="ABVQ01000036">
    <property type="protein sequence ID" value="EEC57635.1"/>
    <property type="molecule type" value="Genomic_DNA"/>
</dbReference>
<evidence type="ECO:0000313" key="2">
    <source>
        <dbReference type="EMBL" id="EEC57635.1"/>
    </source>
</evidence>
<dbReference type="InterPro" id="IPR014710">
    <property type="entry name" value="RmlC-like_jellyroll"/>
</dbReference>
<dbReference type="InterPro" id="IPR013096">
    <property type="entry name" value="Cupin_2"/>
</dbReference>
<evidence type="ECO:0000313" key="3">
    <source>
        <dbReference type="Proteomes" id="UP000003136"/>
    </source>
</evidence>
<protein>
    <recommendedName>
        <fullName evidence="1">Cupin type-2 domain-containing protein</fullName>
    </recommendedName>
</protein>
<dbReference type="Gene3D" id="2.60.120.10">
    <property type="entry name" value="Jelly Rolls"/>
    <property type="match status" value="1"/>
</dbReference>
<dbReference type="SUPFAM" id="SSF51182">
    <property type="entry name" value="RmlC-like cupins"/>
    <property type="match status" value="1"/>
</dbReference>
<organism evidence="2 3">
    <name type="scientific">[Bacteroides] pectinophilus ATCC 43243</name>
    <dbReference type="NCBI Taxonomy" id="483218"/>
    <lineage>
        <taxon>Bacteria</taxon>
        <taxon>Bacillati</taxon>
        <taxon>Bacillota</taxon>
        <taxon>Clostridia</taxon>
        <taxon>Eubacteriales</taxon>
    </lineage>
</organism>
<gene>
    <name evidence="2" type="ORF">BACPEC_02147</name>
</gene>
<evidence type="ECO:0000259" key="1">
    <source>
        <dbReference type="Pfam" id="PF07883"/>
    </source>
</evidence>
<reference evidence="2 3" key="1">
    <citation type="submission" date="2008-11" db="EMBL/GenBank/DDBJ databases">
        <title>Draft genome sequence of Bacteroides pectinophilus (ATCC 43243).</title>
        <authorList>
            <person name="Sudarsanam P."/>
            <person name="Ley R."/>
            <person name="Guruge J."/>
            <person name="Turnbaugh P.J."/>
            <person name="Mahowald M."/>
            <person name="Liep D."/>
            <person name="Gordon J."/>
        </authorList>
    </citation>
    <scope>NUCLEOTIDE SEQUENCE [LARGE SCALE GENOMIC DNA]</scope>
    <source>
        <strain evidence="2 3">ATCC 43243</strain>
    </source>
</reference>
<reference evidence="2 3" key="2">
    <citation type="submission" date="2008-11" db="EMBL/GenBank/DDBJ databases">
        <authorList>
            <person name="Fulton L."/>
            <person name="Clifton S."/>
            <person name="Fulton B."/>
            <person name="Xu J."/>
            <person name="Minx P."/>
            <person name="Pepin K.H."/>
            <person name="Johnson M."/>
            <person name="Bhonagiri V."/>
            <person name="Nash W.E."/>
            <person name="Mardis E.R."/>
            <person name="Wilson R.K."/>
        </authorList>
    </citation>
    <scope>NUCLEOTIDE SEQUENCE [LARGE SCALE GENOMIC DNA]</scope>
    <source>
        <strain evidence="2 3">ATCC 43243</strain>
    </source>
</reference>
<dbReference type="InterPro" id="IPR011051">
    <property type="entry name" value="RmlC_Cupin_sf"/>
</dbReference>
<comment type="caution">
    <text evidence="2">The sequence shown here is derived from an EMBL/GenBank/DDBJ whole genome shotgun (WGS) entry which is preliminary data.</text>
</comment>
<dbReference type="STRING" id="483218.BACPEC_02147"/>
<keyword evidence="3" id="KW-1185">Reference proteome</keyword>
<name>B7AST9_9FIRM</name>
<dbReference type="Proteomes" id="UP000003136">
    <property type="component" value="Unassembled WGS sequence"/>
</dbReference>
<feature type="domain" description="Cupin type-2" evidence="1">
    <location>
        <begin position="50"/>
        <end position="107"/>
    </location>
</feature>
<accession>B7AST9</accession>
<proteinExistence type="predicted"/>
<dbReference type="Pfam" id="PF07883">
    <property type="entry name" value="Cupin_2"/>
    <property type="match status" value="1"/>
</dbReference>
<sequence length="111" mass="12111">MKPYTTLEEALASRKPGKKGYTLLDGENGCTNGCRCGVSVYDNTEFPPDYGAHEDQEGFYVLEGEGTARLGDLEIDIKPGDAFVALAGVKHTIKCKMADRPVKVLWFHSAV</sequence>
<dbReference type="AlphaFoldDB" id="B7AST9"/>